<dbReference type="OrthoDB" id="3565153at2759"/>
<dbReference type="Proteomes" id="UP000701801">
    <property type="component" value="Unassembled WGS sequence"/>
</dbReference>
<organism evidence="2 3">
    <name type="scientific">Hymenoscyphus albidus</name>
    <dbReference type="NCBI Taxonomy" id="595503"/>
    <lineage>
        <taxon>Eukaryota</taxon>
        <taxon>Fungi</taxon>
        <taxon>Dikarya</taxon>
        <taxon>Ascomycota</taxon>
        <taxon>Pezizomycotina</taxon>
        <taxon>Leotiomycetes</taxon>
        <taxon>Helotiales</taxon>
        <taxon>Helotiaceae</taxon>
        <taxon>Hymenoscyphus</taxon>
    </lineage>
</organism>
<accession>A0A9N9M1T4</accession>
<dbReference type="Pfam" id="PF20150">
    <property type="entry name" value="2EXR"/>
    <property type="match status" value="1"/>
</dbReference>
<dbReference type="InterPro" id="IPR045518">
    <property type="entry name" value="2EXR"/>
</dbReference>
<protein>
    <recommendedName>
        <fullName evidence="1">2EXR domain-containing protein</fullName>
    </recommendedName>
</protein>
<proteinExistence type="predicted"/>
<evidence type="ECO:0000313" key="3">
    <source>
        <dbReference type="Proteomes" id="UP000701801"/>
    </source>
</evidence>
<dbReference type="AlphaFoldDB" id="A0A9N9M1T4"/>
<reference evidence="2" key="1">
    <citation type="submission" date="2021-07" db="EMBL/GenBank/DDBJ databases">
        <authorList>
            <person name="Durling M."/>
        </authorList>
    </citation>
    <scope>NUCLEOTIDE SEQUENCE</scope>
</reference>
<evidence type="ECO:0000259" key="1">
    <source>
        <dbReference type="Pfam" id="PF20150"/>
    </source>
</evidence>
<sequence>MEHPQPAPKNAALQRTWDNMSLLDRQSTPPTFGLDAGFVYFKYLPQELRLHIWGCVDLPPKFYHGDRYREMRPYERPPIPAVLHACSESRDEFLAKENVRKNHPTYCRIPLQGPGNPRTMVFSERDMVEPLRDNLPEGKTFFNNPEFRFMLSKIRYLRLKDHDVENWLDGLHNMTSLHGISLEQFDTFDPAHQYRHLLGEFEYTDEEIQRIEDRYKQCFPGKKLKLLARNLIIVAWSSCKEALNGS</sequence>
<feature type="domain" description="2EXR" evidence="1">
    <location>
        <begin position="38"/>
        <end position="127"/>
    </location>
</feature>
<name>A0A9N9M1T4_9HELO</name>
<evidence type="ECO:0000313" key="2">
    <source>
        <dbReference type="EMBL" id="CAG8981531.1"/>
    </source>
</evidence>
<gene>
    <name evidence="2" type="ORF">HYALB_00013923</name>
</gene>
<dbReference type="EMBL" id="CAJVRM010000486">
    <property type="protein sequence ID" value="CAG8981531.1"/>
    <property type="molecule type" value="Genomic_DNA"/>
</dbReference>
<comment type="caution">
    <text evidence="2">The sequence shown here is derived from an EMBL/GenBank/DDBJ whole genome shotgun (WGS) entry which is preliminary data.</text>
</comment>
<keyword evidence="3" id="KW-1185">Reference proteome</keyword>